<dbReference type="AlphaFoldDB" id="A0A653A4K2"/>
<dbReference type="EMBL" id="UPXX01000015">
    <property type="protein sequence ID" value="VBB42868.1"/>
    <property type="molecule type" value="Genomic_DNA"/>
</dbReference>
<organism evidence="2">
    <name type="scientific">Uncultured Desulfatiglans sp</name>
    <dbReference type="NCBI Taxonomy" id="1748965"/>
    <lineage>
        <taxon>Bacteria</taxon>
        <taxon>Pseudomonadati</taxon>
        <taxon>Thermodesulfobacteriota</taxon>
        <taxon>Desulfobacteria</taxon>
        <taxon>Desulfatiglandales</taxon>
        <taxon>Desulfatiglandaceae</taxon>
        <taxon>Desulfatiglans</taxon>
        <taxon>environmental samples</taxon>
    </lineage>
</organism>
<feature type="compositionally biased region" description="Basic and acidic residues" evidence="1">
    <location>
        <begin position="8"/>
        <end position="37"/>
    </location>
</feature>
<accession>A0A653A4K2</accession>
<feature type="region of interest" description="Disordered" evidence="1">
    <location>
        <begin position="1"/>
        <end position="37"/>
    </location>
</feature>
<evidence type="ECO:0000256" key="1">
    <source>
        <dbReference type="SAM" id="MobiDB-lite"/>
    </source>
</evidence>
<sequence>MSGRRPPRRDLHQNGKGWGEVRKWGENGEKKTLPKNVFERNQKPYKFKCLGQESNPYSPKTREIFRLQALFFQEITRGCPDFVLKNCALPDFSRLPSPDRPGTPAQKQPARDCPFQFEISAKT</sequence>
<feature type="region of interest" description="Disordered" evidence="1">
    <location>
        <begin position="93"/>
        <end position="114"/>
    </location>
</feature>
<protein>
    <submittedName>
        <fullName evidence="2">Uncharacterized protein</fullName>
    </submittedName>
</protein>
<proteinExistence type="predicted"/>
<evidence type="ECO:0000313" key="2">
    <source>
        <dbReference type="EMBL" id="VBB42868.1"/>
    </source>
</evidence>
<gene>
    <name evidence="2" type="ORF">TRIP_B220116</name>
</gene>
<reference evidence="2" key="1">
    <citation type="submission" date="2018-07" db="EMBL/GenBank/DDBJ databases">
        <authorList>
            <consortium name="Genoscope - CEA"/>
            <person name="William W."/>
        </authorList>
    </citation>
    <scope>NUCLEOTIDE SEQUENCE</scope>
    <source>
        <strain evidence="2">IK1</strain>
    </source>
</reference>
<name>A0A653A4K2_UNCDX</name>